<evidence type="ECO:0008006" key="3">
    <source>
        <dbReference type="Google" id="ProtNLM"/>
    </source>
</evidence>
<dbReference type="EMBL" id="JBGMEK010000001">
    <property type="protein sequence ID" value="MFA0809517.1"/>
    <property type="molecule type" value="Genomic_DNA"/>
</dbReference>
<sequence length="91" mass="10209">MGLQNSKNWFWVLNCSEEGYNIVIERVVAWVQTDKGWQGLISLPLEGPVLQIPPSVAGGTYKYLDDLTPLEMAALETKKIDPNPHELIKEA</sequence>
<keyword evidence="2" id="KW-1185">Reference proteome</keyword>
<organism evidence="1 2">
    <name type="scientific">Microbulbifer epialgicus</name>
    <dbReference type="NCBI Taxonomy" id="393907"/>
    <lineage>
        <taxon>Bacteria</taxon>
        <taxon>Pseudomonadati</taxon>
        <taxon>Pseudomonadota</taxon>
        <taxon>Gammaproteobacteria</taxon>
        <taxon>Cellvibrionales</taxon>
        <taxon>Microbulbiferaceae</taxon>
        <taxon>Microbulbifer</taxon>
    </lineage>
</organism>
<name>A0ABV4NU76_9GAMM</name>
<accession>A0ABV4NU76</accession>
<dbReference type="Proteomes" id="UP001569428">
    <property type="component" value="Unassembled WGS sequence"/>
</dbReference>
<reference evidence="1 2" key="1">
    <citation type="submission" date="2024-08" db="EMBL/GenBank/DDBJ databases">
        <authorList>
            <person name="Ishaq N."/>
        </authorList>
    </citation>
    <scope>NUCLEOTIDE SEQUENCE [LARGE SCALE GENOMIC DNA]</scope>
    <source>
        <strain evidence="1 2">DSM 18651</strain>
    </source>
</reference>
<proteinExistence type="predicted"/>
<dbReference type="RefSeq" id="WP_371837134.1">
    <property type="nucleotide sequence ID" value="NZ_JBGMEK010000001.1"/>
</dbReference>
<comment type="caution">
    <text evidence="1">The sequence shown here is derived from an EMBL/GenBank/DDBJ whole genome shotgun (WGS) entry which is preliminary data.</text>
</comment>
<evidence type="ECO:0000313" key="2">
    <source>
        <dbReference type="Proteomes" id="UP001569428"/>
    </source>
</evidence>
<gene>
    <name evidence="1" type="ORF">ACCI49_01175</name>
</gene>
<evidence type="ECO:0000313" key="1">
    <source>
        <dbReference type="EMBL" id="MFA0809517.1"/>
    </source>
</evidence>
<protein>
    <recommendedName>
        <fullName evidence="3">Immunity protein 35</fullName>
    </recommendedName>
</protein>